<accession>A0AA39H9G1</accession>
<feature type="transmembrane region" description="Helical" evidence="1">
    <location>
        <begin position="246"/>
        <end position="266"/>
    </location>
</feature>
<feature type="transmembrane region" description="Helical" evidence="1">
    <location>
        <begin position="205"/>
        <end position="226"/>
    </location>
</feature>
<feature type="transmembrane region" description="Helical" evidence="1">
    <location>
        <begin position="344"/>
        <end position="367"/>
    </location>
</feature>
<keyword evidence="3" id="KW-1185">Reference proteome</keyword>
<name>A0AA39H9G1_9BILA</name>
<feature type="transmembrane region" description="Helical" evidence="1">
    <location>
        <begin position="473"/>
        <end position="494"/>
    </location>
</feature>
<dbReference type="SUPFAM" id="SSF81321">
    <property type="entry name" value="Family A G protein-coupled receptor-like"/>
    <property type="match status" value="1"/>
</dbReference>
<keyword evidence="1" id="KW-0812">Transmembrane</keyword>
<feature type="transmembrane region" description="Helical" evidence="1">
    <location>
        <begin position="676"/>
        <end position="696"/>
    </location>
</feature>
<feature type="transmembrane region" description="Helical" evidence="1">
    <location>
        <begin position="272"/>
        <end position="293"/>
    </location>
</feature>
<proteinExistence type="predicted"/>
<protein>
    <submittedName>
        <fullName evidence="2">Uncharacterized protein</fullName>
    </submittedName>
</protein>
<dbReference type="Pfam" id="PF10321">
    <property type="entry name" value="7TM_GPCR_Srt"/>
    <property type="match status" value="3"/>
</dbReference>
<feature type="transmembrane region" description="Helical" evidence="1">
    <location>
        <begin position="552"/>
        <end position="575"/>
    </location>
</feature>
<evidence type="ECO:0000256" key="1">
    <source>
        <dbReference type="SAM" id="Phobius"/>
    </source>
</evidence>
<dbReference type="EMBL" id="JAUCMV010000004">
    <property type="protein sequence ID" value="KAK0401710.1"/>
    <property type="molecule type" value="Genomic_DNA"/>
</dbReference>
<dbReference type="Gene3D" id="1.20.1070.10">
    <property type="entry name" value="Rhodopsin 7-helix transmembrane proteins"/>
    <property type="match status" value="1"/>
</dbReference>
<dbReference type="InterPro" id="IPR019425">
    <property type="entry name" value="7TM_GPCR_serpentine_rcpt_Srt"/>
</dbReference>
<feature type="transmembrane region" description="Helical" evidence="1">
    <location>
        <begin position="650"/>
        <end position="670"/>
    </location>
</feature>
<feature type="transmembrane region" description="Helical" evidence="1">
    <location>
        <begin position="103"/>
        <end position="129"/>
    </location>
</feature>
<evidence type="ECO:0000313" key="3">
    <source>
        <dbReference type="Proteomes" id="UP001175271"/>
    </source>
</evidence>
<sequence>METFIDSSKYESLYSCAHLSAAQWRDHAVYRPNATLPCIVLGTFYAITYIPCIFVHLKKRFIHKPCHKLMFLLGLIDAASLAANIFTYGALYAEGVSFCQAPTLLYILGVVTQACWAGQCLTAVFLILCNLITMYSKCFSSKIFGGDRIFIFYGIVAVYMAYFAIFTKPLLFSSVTILPSYDPYAHIFGEVLPADRNQYFNWEALMNNIAFISFLMIALIVFVTIICRTKLQVKKGVQFMIMRQCLFICVLNMIPAASFIASQFTVIPEDTAYVLLVGWQFAIGGRGMLLLYFSKSFRQGFFDVIFNASSLSKSGVVEQSPLMYIPCMFVLFKRQFFRKPCYKLMFLLGLLDISLTINTLIYGVLYAEGVIFCLAPSLHFILGVITQTCWVGQCLTTAILIVVKMDIILNPSEYNRLYSCQHLSRVEWAQHIVRRSHGTVPCLILGTIYMIIYVPCIVVLAKKQFFKKPSYKLTFLLALLDIILTVISTTYGIVYAEGIIFCAAPLFHFILGTITQACWAGQCLTCVIILMERVVDFCSKPTAARIFGGRRTFAFYAIVLLYMIFFSAFAKPLIISPQAVMPTYDPYASIPESVIPVDRRQYLNIAALFNNLIFLVILLTAFMALVVFICRTKIEVNKGVQIKAIRQCGFICILNVLPSAFLVAAQFVSLPVSMSYMGLFFCQLTIGSRGILLLYFNKSTREAFFDLIFNIKSLPKASVEPSPPWI</sequence>
<feature type="transmembrane region" description="Helical" evidence="1">
    <location>
        <begin position="605"/>
        <end position="629"/>
    </location>
</feature>
<dbReference type="Proteomes" id="UP001175271">
    <property type="component" value="Unassembled WGS sequence"/>
</dbReference>
<dbReference type="PANTHER" id="PTHR23021:SF11">
    <property type="entry name" value="SERPENTINE RECEPTOR, CLASS T"/>
    <property type="match status" value="1"/>
</dbReference>
<organism evidence="2 3">
    <name type="scientific">Steinernema hermaphroditum</name>
    <dbReference type="NCBI Taxonomy" id="289476"/>
    <lineage>
        <taxon>Eukaryota</taxon>
        <taxon>Metazoa</taxon>
        <taxon>Ecdysozoa</taxon>
        <taxon>Nematoda</taxon>
        <taxon>Chromadorea</taxon>
        <taxon>Rhabditida</taxon>
        <taxon>Tylenchina</taxon>
        <taxon>Panagrolaimomorpha</taxon>
        <taxon>Strongyloidoidea</taxon>
        <taxon>Steinernematidae</taxon>
        <taxon>Steinernema</taxon>
    </lineage>
</organism>
<evidence type="ECO:0000313" key="2">
    <source>
        <dbReference type="EMBL" id="KAK0401710.1"/>
    </source>
</evidence>
<keyword evidence="1" id="KW-1133">Transmembrane helix</keyword>
<feature type="transmembrane region" description="Helical" evidence="1">
    <location>
        <begin position="69"/>
        <end position="91"/>
    </location>
</feature>
<feature type="transmembrane region" description="Helical" evidence="1">
    <location>
        <begin position="506"/>
        <end position="531"/>
    </location>
</feature>
<feature type="transmembrane region" description="Helical" evidence="1">
    <location>
        <begin position="150"/>
        <end position="171"/>
    </location>
</feature>
<dbReference type="AlphaFoldDB" id="A0AA39H9G1"/>
<reference evidence="2" key="1">
    <citation type="submission" date="2023-06" db="EMBL/GenBank/DDBJ databases">
        <title>Genomic analysis of the entomopathogenic nematode Steinernema hermaphroditum.</title>
        <authorList>
            <person name="Schwarz E.M."/>
            <person name="Heppert J.K."/>
            <person name="Baniya A."/>
            <person name="Schwartz H.T."/>
            <person name="Tan C.-H."/>
            <person name="Antoshechkin I."/>
            <person name="Sternberg P.W."/>
            <person name="Goodrich-Blair H."/>
            <person name="Dillman A.R."/>
        </authorList>
    </citation>
    <scope>NUCLEOTIDE SEQUENCE</scope>
    <source>
        <strain evidence="2">PS9179</strain>
        <tissue evidence="2">Whole animal</tissue>
    </source>
</reference>
<comment type="caution">
    <text evidence="2">The sequence shown here is derived from an EMBL/GenBank/DDBJ whole genome shotgun (WGS) entry which is preliminary data.</text>
</comment>
<gene>
    <name evidence="2" type="ORF">QR680_015932</name>
</gene>
<dbReference type="PANTHER" id="PTHR23021">
    <property type="entry name" value="SERPENTINE RECEPTOR, CLASS T"/>
    <property type="match status" value="1"/>
</dbReference>
<feature type="transmembrane region" description="Helical" evidence="1">
    <location>
        <begin position="438"/>
        <end position="461"/>
    </location>
</feature>
<keyword evidence="1" id="KW-0472">Membrane</keyword>
<feature type="transmembrane region" description="Helical" evidence="1">
    <location>
        <begin position="34"/>
        <end position="57"/>
    </location>
</feature>